<evidence type="ECO:0000256" key="1">
    <source>
        <dbReference type="ARBA" id="ARBA00022603"/>
    </source>
</evidence>
<feature type="chain" id="PRO_5035217232" description="S-adenosylmethionine-dependent methyltransferase domain-containing protein" evidence="5">
    <location>
        <begin position="19"/>
        <end position="536"/>
    </location>
</feature>
<evidence type="ECO:0000256" key="3">
    <source>
        <dbReference type="ARBA" id="ARBA00022691"/>
    </source>
</evidence>
<evidence type="ECO:0000313" key="7">
    <source>
        <dbReference type="EMBL" id="CAH0378419.1"/>
    </source>
</evidence>
<keyword evidence="5" id="KW-0732">Signal</keyword>
<dbReference type="AlphaFoldDB" id="A0A8J2SXG8"/>
<accession>A0A8J2SXG8</accession>
<dbReference type="EMBL" id="CAKKNE010000006">
    <property type="protein sequence ID" value="CAH0378419.1"/>
    <property type="molecule type" value="Genomic_DNA"/>
</dbReference>
<dbReference type="GO" id="GO:0003723">
    <property type="term" value="F:RNA binding"/>
    <property type="evidence" value="ECO:0007669"/>
    <property type="project" value="InterPro"/>
</dbReference>
<gene>
    <name evidence="7" type="ORF">PECAL_6P00030</name>
</gene>
<evidence type="ECO:0000259" key="6">
    <source>
        <dbReference type="Pfam" id="PF10672"/>
    </source>
</evidence>
<dbReference type="Gene3D" id="3.40.50.150">
    <property type="entry name" value="Vaccinia Virus protein VP39"/>
    <property type="match status" value="1"/>
</dbReference>
<dbReference type="InterPro" id="IPR029063">
    <property type="entry name" value="SAM-dependent_MTases_sf"/>
</dbReference>
<dbReference type="Pfam" id="PF10672">
    <property type="entry name" value="Methyltrans_SAM"/>
    <property type="match status" value="1"/>
</dbReference>
<dbReference type="GO" id="GO:0032259">
    <property type="term" value="P:methylation"/>
    <property type="evidence" value="ECO:0007669"/>
    <property type="project" value="UniProtKB-KW"/>
</dbReference>
<feature type="signal peptide" evidence="5">
    <location>
        <begin position="1"/>
        <end position="18"/>
    </location>
</feature>
<protein>
    <recommendedName>
        <fullName evidence="6">S-adenosylmethionine-dependent methyltransferase domain-containing protein</fullName>
    </recommendedName>
</protein>
<reference evidence="7" key="1">
    <citation type="submission" date="2021-11" db="EMBL/GenBank/DDBJ databases">
        <authorList>
            <consortium name="Genoscope - CEA"/>
            <person name="William W."/>
        </authorList>
    </citation>
    <scope>NUCLEOTIDE SEQUENCE</scope>
</reference>
<evidence type="ECO:0000256" key="5">
    <source>
        <dbReference type="SAM" id="SignalP"/>
    </source>
</evidence>
<keyword evidence="2" id="KW-0808">Transferase</keyword>
<evidence type="ECO:0000313" key="8">
    <source>
        <dbReference type="Proteomes" id="UP000789595"/>
    </source>
</evidence>
<dbReference type="Gene3D" id="3.30.2350.10">
    <property type="entry name" value="Pseudouridine synthase"/>
    <property type="match status" value="1"/>
</dbReference>
<dbReference type="SUPFAM" id="SSF55120">
    <property type="entry name" value="Pseudouridine synthase"/>
    <property type="match status" value="1"/>
</dbReference>
<dbReference type="OrthoDB" id="40071at2759"/>
<keyword evidence="8" id="KW-1185">Reference proteome</keyword>
<dbReference type="Gene3D" id="3.30.750.80">
    <property type="entry name" value="RNA methyltransferase domain (HRMD) like"/>
    <property type="match status" value="1"/>
</dbReference>
<dbReference type="PANTHER" id="PTHR43042:SF3">
    <property type="entry name" value="RIBOSOMAL RNA LARGE SUBUNIT METHYLTRANSFERASE YWBD-RELATED"/>
    <property type="match status" value="1"/>
</dbReference>
<dbReference type="InterPro" id="IPR020103">
    <property type="entry name" value="PsdUridine_synth_cat_dom_sf"/>
</dbReference>
<dbReference type="SUPFAM" id="SSF53335">
    <property type="entry name" value="S-adenosyl-L-methionine-dependent methyltransferases"/>
    <property type="match status" value="1"/>
</dbReference>
<keyword evidence="1" id="KW-0489">Methyltransferase</keyword>
<dbReference type="GO" id="GO:0009982">
    <property type="term" value="F:pseudouridine synthase activity"/>
    <property type="evidence" value="ECO:0007669"/>
    <property type="project" value="InterPro"/>
</dbReference>
<sequence>MSARTALLLLHLVVGAGGLARSGRPPPPSQQKRPWKPQLLDAEPAPAPPRVLHRDADVVVVDKPPGWSVDAAAAFVADLLGAEPRVRQRLDADCSGVLCLGASAAGDAALRDAAPSYLALVDDEPARAAAARGACAIIESGPAGAVVRVAGRDVRKSLAAAGAPARGDARHGCGVDRAAPRALVHCERVALRGGRCFEAPRPPDLELRWTERRAALRADAATTCYRELHGAADGAPANLCVDRYGEHLLVQRPEDVPARERDAALAAIDAAHAPTASSSVYEIVTRVDRSRGGQPLPKLIRGPGVAGPFEVLEHGTAFRVELGEKKLSTGLFLDQRPQRLWLRRHAANLTVLNLFAHAGAYSAAAAAGGAARTLSVDCDRNWLAYLAPSLEANGVANGPREPVGEVHDCIYGDCFDWLKRLAKRGETFDVVILDPPSTSTVNKKRWSAARDYGALATLAAPLVAPNGRLFCTTNSRKLLPRKFARTCGLALKDFAATAPAIKDVVLERAAPPAVDYPTRSGAPPEVKNLVFRFVPS</sequence>
<proteinExistence type="predicted"/>
<evidence type="ECO:0000256" key="4">
    <source>
        <dbReference type="SAM" id="MobiDB-lite"/>
    </source>
</evidence>
<organism evidence="7 8">
    <name type="scientific">Pelagomonas calceolata</name>
    <dbReference type="NCBI Taxonomy" id="35677"/>
    <lineage>
        <taxon>Eukaryota</taxon>
        <taxon>Sar</taxon>
        <taxon>Stramenopiles</taxon>
        <taxon>Ochrophyta</taxon>
        <taxon>Pelagophyceae</taxon>
        <taxon>Pelagomonadales</taxon>
        <taxon>Pelagomonadaceae</taxon>
        <taxon>Pelagomonas</taxon>
    </lineage>
</organism>
<keyword evidence="3" id="KW-0949">S-adenosyl-L-methionine</keyword>
<feature type="domain" description="S-adenosylmethionine-dependent methyltransferase" evidence="6">
    <location>
        <begin position="308"/>
        <end position="481"/>
    </location>
</feature>
<feature type="region of interest" description="Disordered" evidence="4">
    <location>
        <begin position="19"/>
        <end position="49"/>
    </location>
</feature>
<dbReference type="GO" id="GO:0008168">
    <property type="term" value="F:methyltransferase activity"/>
    <property type="evidence" value="ECO:0007669"/>
    <property type="project" value="UniProtKB-KW"/>
</dbReference>
<dbReference type="PANTHER" id="PTHR43042">
    <property type="entry name" value="SAM-DEPENDENT METHYLTRANSFERASE"/>
    <property type="match status" value="1"/>
</dbReference>
<evidence type="ECO:0000256" key="2">
    <source>
        <dbReference type="ARBA" id="ARBA00022679"/>
    </source>
</evidence>
<comment type="caution">
    <text evidence="7">The sequence shown here is derived from an EMBL/GenBank/DDBJ whole genome shotgun (WGS) entry which is preliminary data.</text>
</comment>
<dbReference type="GO" id="GO:0001522">
    <property type="term" value="P:pseudouridine synthesis"/>
    <property type="evidence" value="ECO:0007669"/>
    <property type="project" value="InterPro"/>
</dbReference>
<name>A0A8J2SXG8_9STRA</name>
<dbReference type="Proteomes" id="UP000789595">
    <property type="component" value="Unassembled WGS sequence"/>
</dbReference>
<dbReference type="InterPro" id="IPR019614">
    <property type="entry name" value="SAM-dep_methyl-trfase"/>
</dbReference>